<accession>A0ABY7AKA2</accession>
<name>A0ABY7AKA2_9ALTE</name>
<reference evidence="6" key="1">
    <citation type="submission" date="2022-10" db="EMBL/GenBank/DDBJ databases">
        <title>Catenovulum adriacola sp. nov. isolated in the Harbour of Susak.</title>
        <authorList>
            <person name="Schoch T."/>
            <person name="Reich S.J."/>
            <person name="Stoeferle S."/>
            <person name="Flaiz M."/>
            <person name="Kazda M."/>
            <person name="Riedel C.U."/>
            <person name="Duerre P."/>
        </authorList>
    </citation>
    <scope>NUCLEOTIDE SEQUENCE</scope>
    <source>
        <strain evidence="6">TS8</strain>
    </source>
</reference>
<dbReference type="PROSITE" id="PS50931">
    <property type="entry name" value="HTH_LYSR"/>
    <property type="match status" value="1"/>
</dbReference>
<gene>
    <name evidence="6" type="ORF">OLW01_11075</name>
</gene>
<dbReference type="SUPFAM" id="SSF46785">
    <property type="entry name" value="Winged helix' DNA-binding domain"/>
    <property type="match status" value="1"/>
</dbReference>
<dbReference type="InterPro" id="IPR036388">
    <property type="entry name" value="WH-like_DNA-bd_sf"/>
</dbReference>
<evidence type="ECO:0000256" key="1">
    <source>
        <dbReference type="ARBA" id="ARBA00009437"/>
    </source>
</evidence>
<dbReference type="SUPFAM" id="SSF53850">
    <property type="entry name" value="Periplasmic binding protein-like II"/>
    <property type="match status" value="1"/>
</dbReference>
<keyword evidence="7" id="KW-1185">Reference proteome</keyword>
<keyword evidence="4" id="KW-0804">Transcription</keyword>
<dbReference type="Gene3D" id="3.40.190.10">
    <property type="entry name" value="Periplasmic binding protein-like II"/>
    <property type="match status" value="1"/>
</dbReference>
<evidence type="ECO:0000259" key="5">
    <source>
        <dbReference type="PROSITE" id="PS50931"/>
    </source>
</evidence>
<dbReference type="PRINTS" id="PR00039">
    <property type="entry name" value="HTHLYSR"/>
</dbReference>
<dbReference type="Proteomes" id="UP001163726">
    <property type="component" value="Chromosome"/>
</dbReference>
<dbReference type="PANTHER" id="PTHR30579:SF8">
    <property type="entry name" value="HTH-TYPE TRANSCRIPTIONAL REGULATOR HDFR"/>
    <property type="match status" value="1"/>
</dbReference>
<dbReference type="Pfam" id="PF00126">
    <property type="entry name" value="HTH_1"/>
    <property type="match status" value="1"/>
</dbReference>
<comment type="similarity">
    <text evidence="1">Belongs to the LysR transcriptional regulatory family.</text>
</comment>
<dbReference type="Gene3D" id="1.10.10.10">
    <property type="entry name" value="Winged helix-like DNA-binding domain superfamily/Winged helix DNA-binding domain"/>
    <property type="match status" value="1"/>
</dbReference>
<evidence type="ECO:0000256" key="2">
    <source>
        <dbReference type="ARBA" id="ARBA00023015"/>
    </source>
</evidence>
<evidence type="ECO:0000313" key="7">
    <source>
        <dbReference type="Proteomes" id="UP001163726"/>
    </source>
</evidence>
<evidence type="ECO:0000256" key="4">
    <source>
        <dbReference type="ARBA" id="ARBA00023163"/>
    </source>
</evidence>
<dbReference type="EMBL" id="CP109965">
    <property type="protein sequence ID" value="WAJ69692.1"/>
    <property type="molecule type" value="Genomic_DNA"/>
</dbReference>
<evidence type="ECO:0000256" key="3">
    <source>
        <dbReference type="ARBA" id="ARBA00023125"/>
    </source>
</evidence>
<dbReference type="PANTHER" id="PTHR30579">
    <property type="entry name" value="TRANSCRIPTIONAL REGULATOR"/>
    <property type="match status" value="1"/>
</dbReference>
<keyword evidence="3" id="KW-0238">DNA-binding</keyword>
<dbReference type="InterPro" id="IPR036390">
    <property type="entry name" value="WH_DNA-bd_sf"/>
</dbReference>
<organism evidence="6 7">
    <name type="scientific">Catenovulum adriaticum</name>
    <dbReference type="NCBI Taxonomy" id="2984846"/>
    <lineage>
        <taxon>Bacteria</taxon>
        <taxon>Pseudomonadati</taxon>
        <taxon>Pseudomonadota</taxon>
        <taxon>Gammaproteobacteria</taxon>
        <taxon>Alteromonadales</taxon>
        <taxon>Alteromonadaceae</taxon>
        <taxon>Catenovulum</taxon>
    </lineage>
</organism>
<dbReference type="InterPro" id="IPR000847">
    <property type="entry name" value="LysR_HTH_N"/>
</dbReference>
<evidence type="ECO:0000313" key="6">
    <source>
        <dbReference type="EMBL" id="WAJ69692.1"/>
    </source>
</evidence>
<protein>
    <submittedName>
        <fullName evidence="6">LysR family transcriptional regulator</fullName>
    </submittedName>
</protein>
<keyword evidence="2" id="KW-0805">Transcription regulation</keyword>
<dbReference type="InterPro" id="IPR005119">
    <property type="entry name" value="LysR_subst-bd"/>
</dbReference>
<sequence>MIFKCNNFALKWGGMDIELAKTFLEIMSVGTFNEAAERLNVTQTTVTARVRALEKALGKQLFIRNRAGAKLTQDGERFAGYALSLVQTWEQAKQQLNLPAQQRQSIRIGAEQSLWNPLMVDWINTIQSNTDNIHIQSEVADVEKLIVSLEQNQLDAILVHRPNYYSGFVVEQLVEEKLIHVQVPNQPKPDLFIDWGSEFKRHFDATLPQKRQAAMTFNLGPLALKVMLKNGGNGYFRTRVVAHYLAQGLLEKVTGAPEFSYPIYLLYRKGTRSDCCLQTLDYLRASISLSEHWQV</sequence>
<dbReference type="RefSeq" id="WP_268073976.1">
    <property type="nucleotide sequence ID" value="NZ_CP109965.1"/>
</dbReference>
<proteinExistence type="inferred from homology"/>
<feature type="domain" description="HTH lysR-type" evidence="5">
    <location>
        <begin position="15"/>
        <end position="72"/>
    </location>
</feature>
<dbReference type="Pfam" id="PF03466">
    <property type="entry name" value="LysR_substrate"/>
    <property type="match status" value="1"/>
</dbReference>
<dbReference type="InterPro" id="IPR050176">
    <property type="entry name" value="LTTR"/>
</dbReference>